<evidence type="ECO:0000313" key="6">
    <source>
        <dbReference type="WBParaSite" id="Bm8990.1"/>
    </source>
</evidence>
<evidence type="ECO:0000313" key="3">
    <source>
        <dbReference type="EMBL" id="VIO94828.1"/>
    </source>
</evidence>
<name>A0A0H5S393_BRUMA</name>
<keyword evidence="4" id="KW-1185">Reference proteome</keyword>
<protein>
    <submittedName>
        <fullName evidence="1 5">Bm8990</fullName>
    </submittedName>
</protein>
<reference evidence="1 4" key="1">
    <citation type="journal article" date="2007" name="Science">
        <title>Draft genome of the filarial nematode parasite Brugia malayi.</title>
        <authorList>
            <person name="Ghedin E."/>
            <person name="Wang S."/>
            <person name="Spiro D."/>
            <person name="Caler E."/>
            <person name="Zhao Q."/>
            <person name="Crabtree J."/>
            <person name="Allen J.E."/>
            <person name="Delcher A.L."/>
            <person name="Guiliano D.B."/>
            <person name="Miranda-Saavedra D."/>
            <person name="Angiuoli S.V."/>
            <person name="Creasy T."/>
            <person name="Amedeo P."/>
            <person name="Haas B."/>
            <person name="El-Sayed N.M."/>
            <person name="Wortman J.R."/>
            <person name="Feldblyum T."/>
            <person name="Tallon L."/>
            <person name="Schatz M."/>
            <person name="Shumway M."/>
            <person name="Koo H."/>
            <person name="Salzberg S.L."/>
            <person name="Schobel S."/>
            <person name="Pertea M."/>
            <person name="Pop M."/>
            <person name="White O."/>
            <person name="Barton G.J."/>
            <person name="Carlow C.K."/>
            <person name="Crawford M.J."/>
            <person name="Daub J."/>
            <person name="Dimmic M.W."/>
            <person name="Estes C.F."/>
            <person name="Foster J.M."/>
            <person name="Ganatra M."/>
            <person name="Gregory W.F."/>
            <person name="Johnson N.M."/>
            <person name="Jin J."/>
            <person name="Komuniecki R."/>
            <person name="Korf I."/>
            <person name="Kumar S."/>
            <person name="Laney S."/>
            <person name="Li B.W."/>
            <person name="Li W."/>
            <person name="Lindblom T.H."/>
            <person name="Lustigman S."/>
            <person name="Ma D."/>
            <person name="Maina C.V."/>
            <person name="Martin D.M."/>
            <person name="McCarter J.P."/>
            <person name="McReynolds L."/>
            <person name="Mitreva M."/>
            <person name="Nutman T.B."/>
            <person name="Parkinson J."/>
            <person name="Peregrin-Alvarez J.M."/>
            <person name="Poole C."/>
            <person name="Ren Q."/>
            <person name="Saunders L."/>
            <person name="Sluder A.E."/>
            <person name="Smith K."/>
            <person name="Stanke M."/>
            <person name="Unnasch T.R."/>
            <person name="Ware J."/>
            <person name="Wei A.D."/>
            <person name="Weil G."/>
            <person name="Williams D.J."/>
            <person name="Zhang Y."/>
            <person name="Williams S.A."/>
            <person name="Fraser-Liggett C."/>
            <person name="Slatko B."/>
            <person name="Blaxter M.L."/>
            <person name="Scott A.L."/>
        </authorList>
    </citation>
    <scope>NUCLEOTIDE SEQUENCE</scope>
    <source>
        <strain evidence="1 4">FR3</strain>
    </source>
</reference>
<dbReference type="FunCoup" id="A0A0H5S393">
    <property type="interactions" value="174"/>
</dbReference>
<dbReference type="AlphaFoldDB" id="A0A0H5S393"/>
<sequence>MATMGSYSTLQSSDFCWKSSAKDALSSEHLDEGARPVYSKQFVLTNDIQHFIPEYIREKFHEPIEPNLCTIKVTCKAEKKEQLFYTFQLNWYKDKTHIDTDSSDMVISKSEKSPINVIQQNELKQERPLQSLETSVEIAPTTTSTGEEIRSCDGPCGKMRSVKELWVHGRCEHAICRFCTINAPMVKNIDGTPGCCNRECFASDLAALCPDPIQRHKYFQNIINKRKIDEIIATGHRNNSNNRKRLQEAMKLSSTTQTSPVNKRMGAKRDLKELISVKVLILEKGPIGTISRRCSINEIGSTESLRSTLQWIAGYGQSLHKCRIFVNYGESDDNSKLKEINLKQYGDKKISSFPSVNGMLSFVIDYINLIGGSSTSSYI</sequence>
<dbReference type="EMBL" id="CAAKNF010000193">
    <property type="protein sequence ID" value="VIO94757.1"/>
    <property type="molecule type" value="Genomic_DNA"/>
</dbReference>
<dbReference type="GeneID" id="66058847"/>
<dbReference type="RefSeq" id="XP_042935230.1">
    <property type="nucleotide sequence ID" value="XM_043079296.1"/>
</dbReference>
<evidence type="ECO:0000313" key="2">
    <source>
        <dbReference type="EMBL" id="VIO94757.1"/>
    </source>
</evidence>
<evidence type="ECO:0000313" key="5">
    <source>
        <dbReference type="WBParaSite" id="Bm17548.1"/>
    </source>
</evidence>
<organism evidence="1">
    <name type="scientific">Brugia malayi</name>
    <name type="common">Filarial nematode worm</name>
    <dbReference type="NCBI Taxonomy" id="6279"/>
    <lineage>
        <taxon>Eukaryota</taxon>
        <taxon>Metazoa</taxon>
        <taxon>Ecdysozoa</taxon>
        <taxon>Nematoda</taxon>
        <taxon>Chromadorea</taxon>
        <taxon>Rhabditida</taxon>
        <taxon>Spirurina</taxon>
        <taxon>Spiruromorpha</taxon>
        <taxon>Filarioidea</taxon>
        <taxon>Onchocercidae</taxon>
        <taxon>Brugia</taxon>
    </lineage>
</organism>
<evidence type="ECO:0000313" key="4">
    <source>
        <dbReference type="Proteomes" id="UP000006672"/>
    </source>
</evidence>
<dbReference type="CTD" id="66058847"/>
<dbReference type="WBParaSite" id="Bm8990.1">
    <property type="protein sequence ID" value="Bm8990.1"/>
    <property type="gene ID" value="WBGene00229251"/>
</dbReference>
<dbReference type="Proteomes" id="UP000006672">
    <property type="component" value="Unassembled WGS sequence"/>
</dbReference>
<reference evidence="5 6" key="4">
    <citation type="submission" date="2019-12" db="UniProtKB">
        <authorList>
            <consortium name="WormBaseParasite"/>
        </authorList>
    </citation>
    <scope>IDENTIFICATION</scope>
</reference>
<dbReference type="EMBL" id="CAAKNF010000193">
    <property type="protein sequence ID" value="VIO94828.1"/>
    <property type="molecule type" value="Genomic_DNA"/>
</dbReference>
<dbReference type="WBParaSite" id="Bm17548.1">
    <property type="protein sequence ID" value="Bm17548.1"/>
    <property type="gene ID" value="WBGene00268691"/>
</dbReference>
<reference evidence="2" key="3">
    <citation type="submission" date="2019-04" db="EMBL/GenBank/DDBJ databases">
        <authorList>
            <person name="Howe K."/>
            <person name="Paulini M."/>
            <person name="Williams G."/>
        </authorList>
    </citation>
    <scope>NUCLEOTIDE SEQUENCE [LARGE SCALE GENOMIC DNA]</scope>
    <source>
        <strain evidence="2">FR3</strain>
    </source>
</reference>
<evidence type="ECO:0000313" key="7">
    <source>
        <dbReference type="WormBase" id="Bm8990"/>
    </source>
</evidence>
<proteinExistence type="predicted"/>
<accession>A0A0H5S393</accession>
<dbReference type="OrthoDB" id="5840832at2759"/>
<reference evidence="1" key="2">
    <citation type="submission" date="2012-12" db="EMBL/GenBank/DDBJ databases">
        <authorList>
            <person name="Gao Y.W."/>
            <person name="Fan S.T."/>
            <person name="Sun H.T."/>
            <person name="Wang Z."/>
            <person name="Gao X.L."/>
            <person name="Li Y.G."/>
            <person name="Wang T.C."/>
            <person name="Zhang K."/>
            <person name="Xu W.W."/>
            <person name="Yu Z.J."/>
            <person name="Xia X.Z."/>
        </authorList>
    </citation>
    <scope>NUCLEOTIDE SEQUENCE</scope>
    <source>
        <strain evidence="1">FR3</strain>
    </source>
</reference>
<dbReference type="PANTHER" id="PTHR31430">
    <property type="entry name" value="PROTEIN CBG22332-RELATED"/>
    <property type="match status" value="1"/>
</dbReference>
<dbReference type="KEGG" id="bmy:BM_BM17548"/>
<accession>A0A4E9FD90</accession>
<evidence type="ECO:0000313" key="1">
    <source>
        <dbReference type="EMBL" id="CRZ23108.1"/>
    </source>
</evidence>
<dbReference type="WormBase" id="Bm8990">
    <property type="protein sequence ID" value="BM35793"/>
    <property type="gene ID" value="WBGene00229251"/>
</dbReference>
<dbReference type="OMA" id="CNRECFA"/>
<gene>
    <name evidence="3 5" type="primary">Bm17548</name>
    <name evidence="1 6 7" type="ORF">Bm8990</name>
    <name evidence="3" type="ORF">BM_BM17548</name>
    <name evidence="2" type="ORF">BM_BM8990</name>
    <name evidence="1" type="ORF">BM_Bm8990</name>
</gene>
<dbReference type="EMBL" id="LN856806">
    <property type="protein sequence ID" value="CRZ23108.1"/>
    <property type="molecule type" value="Genomic_DNA"/>
</dbReference>